<accession>A0ABQ4Z0V2</accession>
<feature type="domain" description="No apical meristem-associated C-terminal" evidence="2">
    <location>
        <begin position="165"/>
        <end position="281"/>
    </location>
</feature>
<name>A0ABQ4Z0V2_9ASTR</name>
<dbReference type="InterPro" id="IPR029466">
    <property type="entry name" value="NAM-associated_C"/>
</dbReference>
<proteinExistence type="predicted"/>
<dbReference type="Proteomes" id="UP001151760">
    <property type="component" value="Unassembled WGS sequence"/>
</dbReference>
<keyword evidence="4" id="KW-1185">Reference proteome</keyword>
<feature type="region of interest" description="Disordered" evidence="1">
    <location>
        <begin position="192"/>
        <end position="216"/>
    </location>
</feature>
<reference evidence="3" key="1">
    <citation type="journal article" date="2022" name="Int. J. Mol. Sci.">
        <title>Draft Genome of Tanacetum Coccineum: Genomic Comparison of Closely Related Tanacetum-Family Plants.</title>
        <authorList>
            <person name="Yamashiro T."/>
            <person name="Shiraishi A."/>
            <person name="Nakayama K."/>
            <person name="Satake H."/>
        </authorList>
    </citation>
    <scope>NUCLEOTIDE SEQUENCE</scope>
</reference>
<sequence length="313" mass="36269">MGRSSSQPRTDPPRSSINAFSIEELYTPEFSESLQENTAYWQEPNTYEAAGERVATSPTKKKKKATRNRQKRAIQTDDAPRQTAWTTVEEIALVKGWKAVSENSERGNARKKGGFWVEVMGYIESKTKMEDRQTNVMRMAQESGVGDEDYVQKAMIQYQAETRLPFKFRHCWDVLKDSLKFQEIAFPNLNQGFQGSSKRHKSSGSSSFNTESEDVSINLNNTVADDDEVQEIRRPVDRDKARDAVEVEQREAFIELKMREVECREREIAAMEYRAKQENMKLYLQPYDHFTGEQRLAWDAIRAKIKAKHNLQF</sequence>
<feature type="compositionally biased region" description="Basic residues" evidence="1">
    <location>
        <begin position="59"/>
        <end position="72"/>
    </location>
</feature>
<organism evidence="3 4">
    <name type="scientific">Tanacetum coccineum</name>
    <dbReference type="NCBI Taxonomy" id="301880"/>
    <lineage>
        <taxon>Eukaryota</taxon>
        <taxon>Viridiplantae</taxon>
        <taxon>Streptophyta</taxon>
        <taxon>Embryophyta</taxon>
        <taxon>Tracheophyta</taxon>
        <taxon>Spermatophyta</taxon>
        <taxon>Magnoliopsida</taxon>
        <taxon>eudicotyledons</taxon>
        <taxon>Gunneridae</taxon>
        <taxon>Pentapetalae</taxon>
        <taxon>asterids</taxon>
        <taxon>campanulids</taxon>
        <taxon>Asterales</taxon>
        <taxon>Asteraceae</taxon>
        <taxon>Asteroideae</taxon>
        <taxon>Anthemideae</taxon>
        <taxon>Anthemidinae</taxon>
        <taxon>Tanacetum</taxon>
    </lineage>
</organism>
<evidence type="ECO:0000259" key="2">
    <source>
        <dbReference type="Pfam" id="PF14303"/>
    </source>
</evidence>
<dbReference type="EMBL" id="BQNB010010849">
    <property type="protein sequence ID" value="GJS82765.1"/>
    <property type="molecule type" value="Genomic_DNA"/>
</dbReference>
<feature type="region of interest" description="Disordered" evidence="1">
    <location>
        <begin position="46"/>
        <end position="81"/>
    </location>
</feature>
<dbReference type="Pfam" id="PF14303">
    <property type="entry name" value="NAM-associated"/>
    <property type="match status" value="1"/>
</dbReference>
<feature type="region of interest" description="Disordered" evidence="1">
    <location>
        <begin position="1"/>
        <end position="21"/>
    </location>
</feature>
<feature type="compositionally biased region" description="Polar residues" evidence="1">
    <location>
        <begin position="1"/>
        <end position="19"/>
    </location>
</feature>
<reference evidence="3" key="2">
    <citation type="submission" date="2022-01" db="EMBL/GenBank/DDBJ databases">
        <authorList>
            <person name="Yamashiro T."/>
            <person name="Shiraishi A."/>
            <person name="Satake H."/>
            <person name="Nakayama K."/>
        </authorList>
    </citation>
    <scope>NUCLEOTIDE SEQUENCE</scope>
</reference>
<protein>
    <submittedName>
        <fullName evidence="3">ALP1-like protein</fullName>
    </submittedName>
</protein>
<evidence type="ECO:0000313" key="3">
    <source>
        <dbReference type="EMBL" id="GJS82765.1"/>
    </source>
</evidence>
<comment type="caution">
    <text evidence="3">The sequence shown here is derived from an EMBL/GenBank/DDBJ whole genome shotgun (WGS) entry which is preliminary data.</text>
</comment>
<dbReference type="PANTHER" id="PTHR45023">
    <property type="match status" value="1"/>
</dbReference>
<gene>
    <name evidence="3" type="ORF">Tco_0749306</name>
</gene>
<evidence type="ECO:0000256" key="1">
    <source>
        <dbReference type="SAM" id="MobiDB-lite"/>
    </source>
</evidence>
<evidence type="ECO:0000313" key="4">
    <source>
        <dbReference type="Proteomes" id="UP001151760"/>
    </source>
</evidence>
<dbReference type="PANTHER" id="PTHR45023:SF4">
    <property type="entry name" value="GLYCINE-RICH PROTEIN-RELATED"/>
    <property type="match status" value="1"/>
</dbReference>